<protein>
    <recommendedName>
        <fullName evidence="3">Glycosyltransferase 2-like domain-containing protein</fullName>
    </recommendedName>
</protein>
<evidence type="ECO:0000313" key="2">
    <source>
        <dbReference type="Proteomes" id="UP000186720"/>
    </source>
</evidence>
<dbReference type="STRING" id="1302689.RG47T_2398"/>
<gene>
    <name evidence="1" type="ORF">RG47T_2398</name>
</gene>
<evidence type="ECO:0000313" key="1">
    <source>
        <dbReference type="EMBL" id="OKS86940.1"/>
    </source>
</evidence>
<proteinExistence type="predicted"/>
<name>A0A1Q5ZYU6_9SPHI</name>
<dbReference type="Proteomes" id="UP000186720">
    <property type="component" value="Unassembled WGS sequence"/>
</dbReference>
<evidence type="ECO:0008006" key="3">
    <source>
        <dbReference type="Google" id="ProtNLM"/>
    </source>
</evidence>
<organism evidence="1 2">
    <name type="scientific">Mucilaginibacter polytrichastri</name>
    <dbReference type="NCBI Taxonomy" id="1302689"/>
    <lineage>
        <taxon>Bacteria</taxon>
        <taxon>Pseudomonadati</taxon>
        <taxon>Bacteroidota</taxon>
        <taxon>Sphingobacteriia</taxon>
        <taxon>Sphingobacteriales</taxon>
        <taxon>Sphingobacteriaceae</taxon>
        <taxon>Mucilaginibacter</taxon>
    </lineage>
</organism>
<dbReference type="AlphaFoldDB" id="A0A1Q5ZYU6"/>
<comment type="caution">
    <text evidence="1">The sequence shown here is derived from an EMBL/GenBank/DDBJ whole genome shotgun (WGS) entry which is preliminary data.</text>
</comment>
<sequence length="222" mass="26145">MAKCNKVISVKENIGHFNGNSQLLHAGMEYMPDDCDYTVILEADTWMYGDQLIRKYIKRLTDENAVWASAQFFRYVSNLATDIAIIKTSFIKQNRDIFTFVSTPEYYVANYLTGKNYNFIYITENMPISLPRYVRRFPFAPTGRFFTFENSKMVTHHIESLKGGMDEKKRDFNMVSKTDYFKNHYPNNGSLKILVLRTVKLISYLLPYKGWFFKTKHSYQEV</sequence>
<keyword evidence="2" id="KW-1185">Reference proteome</keyword>
<reference evidence="1 2" key="1">
    <citation type="submission" date="2016-11" db="EMBL/GenBank/DDBJ databases">
        <title>Whole Genome Sequencing of Mucilaginibacter polytrichastri RG4-7(T) isolated from the moss sample.</title>
        <authorList>
            <person name="Li Y."/>
        </authorList>
    </citation>
    <scope>NUCLEOTIDE SEQUENCE [LARGE SCALE GENOMIC DNA]</scope>
    <source>
        <strain evidence="1 2">RG4-7</strain>
    </source>
</reference>
<accession>A0A1Q5ZYU6</accession>
<dbReference type="EMBL" id="MPPL01000001">
    <property type="protein sequence ID" value="OKS86940.1"/>
    <property type="molecule type" value="Genomic_DNA"/>
</dbReference>